<dbReference type="EMBL" id="JAOCQF010000001">
    <property type="protein sequence ID" value="MCT8328616.1"/>
    <property type="molecule type" value="Genomic_DNA"/>
</dbReference>
<evidence type="ECO:0000256" key="1">
    <source>
        <dbReference type="SAM" id="Coils"/>
    </source>
</evidence>
<reference evidence="3" key="1">
    <citation type="submission" date="2023-07" db="EMBL/GenBank/DDBJ databases">
        <title>Defluviimonas sediminis sp. nov., isolated from mangrove sediment.</title>
        <authorList>
            <person name="Liu L."/>
            <person name="Li J."/>
            <person name="Huang Y."/>
            <person name="Pan J."/>
            <person name="Li M."/>
        </authorList>
    </citation>
    <scope>NUCLEOTIDE SEQUENCE [LARGE SCALE GENOMIC DNA]</scope>
    <source>
        <strain evidence="3">FT324</strain>
    </source>
</reference>
<evidence type="ECO:0000313" key="2">
    <source>
        <dbReference type="EMBL" id="MCT8328616.1"/>
    </source>
</evidence>
<proteinExistence type="predicted"/>
<dbReference type="Proteomes" id="UP001205601">
    <property type="component" value="Unassembled WGS sequence"/>
</dbReference>
<feature type="coiled-coil region" evidence="1">
    <location>
        <begin position="117"/>
        <end position="144"/>
    </location>
</feature>
<keyword evidence="1" id="KW-0175">Coiled coil</keyword>
<feature type="coiled-coil region" evidence="1">
    <location>
        <begin position="4"/>
        <end position="91"/>
    </location>
</feature>
<name>A0ABT2NI63_9RHOB</name>
<accession>A0ABT2NI63</accession>
<keyword evidence="3" id="KW-1185">Reference proteome</keyword>
<dbReference type="RefSeq" id="WP_261494042.1">
    <property type="nucleotide sequence ID" value="NZ_JAOCQF010000001.1"/>
</dbReference>
<organism evidence="2 3">
    <name type="scientific">Albidovulum sediminis</name>
    <dbReference type="NCBI Taxonomy" id="3066345"/>
    <lineage>
        <taxon>Bacteria</taxon>
        <taxon>Pseudomonadati</taxon>
        <taxon>Pseudomonadota</taxon>
        <taxon>Alphaproteobacteria</taxon>
        <taxon>Rhodobacterales</taxon>
        <taxon>Paracoccaceae</taxon>
        <taxon>Albidovulum</taxon>
    </lineage>
</organism>
<protein>
    <submittedName>
        <fullName evidence="2">Uncharacterized protein</fullName>
    </submittedName>
</protein>
<comment type="caution">
    <text evidence="2">The sequence shown here is derived from an EMBL/GenBank/DDBJ whole genome shotgun (WGS) entry which is preliminary data.</text>
</comment>
<gene>
    <name evidence="2" type="ORF">N5I32_03705</name>
</gene>
<sequence length="153" mass="16936">MSDITELERRVSAALSRIDRALDAQARPMAEDPALREALETERAANAQLTERVRAIKEKQEIIVSALERKVAQLTRQLDASSRELARQRAVNVDLVETNRMLNDAARGTLASPELVNAALESELAALRAERQAELVEIEEIMAELKPLIGEVA</sequence>
<evidence type="ECO:0000313" key="3">
    <source>
        <dbReference type="Proteomes" id="UP001205601"/>
    </source>
</evidence>